<evidence type="ECO:0000313" key="2">
    <source>
        <dbReference type="EMBL" id="TXB56028.1"/>
    </source>
</evidence>
<dbReference type="RefSeq" id="WP_147169750.1">
    <property type="nucleotide sequence ID" value="NZ_VOOR01000145.1"/>
</dbReference>
<reference evidence="2 3" key="1">
    <citation type="submission" date="2019-08" db="EMBL/GenBank/DDBJ databases">
        <title>Genome of Phaeodactylibacter luteus.</title>
        <authorList>
            <person name="Bowman J.P."/>
        </authorList>
    </citation>
    <scope>NUCLEOTIDE SEQUENCE [LARGE SCALE GENOMIC DNA]</scope>
    <source>
        <strain evidence="2 3">KCTC 42180</strain>
    </source>
</reference>
<dbReference type="EMBL" id="VOOR01000145">
    <property type="protein sequence ID" value="TXB56028.1"/>
    <property type="molecule type" value="Genomic_DNA"/>
</dbReference>
<feature type="transmembrane region" description="Helical" evidence="1">
    <location>
        <begin position="74"/>
        <end position="93"/>
    </location>
</feature>
<sequence>MEITQAIIAGMFTILGVWFKHYLENRGKEEGRPPKKYVSPKEQMKKGLKRVLLAFFFMIIISASANPQDKSTGMAIFAMLSFVILFYGIWLILKGFLRMIFS</sequence>
<evidence type="ECO:0000313" key="3">
    <source>
        <dbReference type="Proteomes" id="UP000321580"/>
    </source>
</evidence>
<accession>A0A5C6RFM4</accession>
<dbReference type="AlphaFoldDB" id="A0A5C6RFM4"/>
<dbReference type="OrthoDB" id="10010582at2"/>
<name>A0A5C6RFM4_9BACT</name>
<proteinExistence type="predicted"/>
<keyword evidence="1" id="KW-0812">Transmembrane</keyword>
<evidence type="ECO:0000256" key="1">
    <source>
        <dbReference type="SAM" id="Phobius"/>
    </source>
</evidence>
<evidence type="ECO:0008006" key="4">
    <source>
        <dbReference type="Google" id="ProtNLM"/>
    </source>
</evidence>
<keyword evidence="1" id="KW-1133">Transmembrane helix</keyword>
<feature type="transmembrane region" description="Helical" evidence="1">
    <location>
        <begin position="51"/>
        <end position="68"/>
    </location>
</feature>
<gene>
    <name evidence="2" type="ORF">FRY97_21860</name>
</gene>
<protein>
    <recommendedName>
        <fullName evidence="4">DUF3784 domain-containing protein</fullName>
    </recommendedName>
</protein>
<comment type="caution">
    <text evidence="2">The sequence shown here is derived from an EMBL/GenBank/DDBJ whole genome shotgun (WGS) entry which is preliminary data.</text>
</comment>
<keyword evidence="3" id="KW-1185">Reference proteome</keyword>
<organism evidence="2 3">
    <name type="scientific">Phaeodactylibacter luteus</name>
    <dbReference type="NCBI Taxonomy" id="1564516"/>
    <lineage>
        <taxon>Bacteria</taxon>
        <taxon>Pseudomonadati</taxon>
        <taxon>Bacteroidota</taxon>
        <taxon>Saprospiria</taxon>
        <taxon>Saprospirales</taxon>
        <taxon>Haliscomenobacteraceae</taxon>
        <taxon>Phaeodactylibacter</taxon>
    </lineage>
</organism>
<keyword evidence="1" id="KW-0472">Membrane</keyword>
<dbReference type="Proteomes" id="UP000321580">
    <property type="component" value="Unassembled WGS sequence"/>
</dbReference>